<dbReference type="SUPFAM" id="SSF47874">
    <property type="entry name" value="Annexin"/>
    <property type="match status" value="1"/>
</dbReference>
<dbReference type="FunFam" id="1.10.220.10:FF:000002">
    <property type="entry name" value="Annexin"/>
    <property type="match status" value="1"/>
</dbReference>
<evidence type="ECO:0000256" key="8">
    <source>
        <dbReference type="SAM" id="MobiDB-lite"/>
    </source>
</evidence>
<evidence type="ECO:0000256" key="3">
    <source>
        <dbReference type="ARBA" id="ARBA00022837"/>
    </source>
</evidence>
<feature type="compositionally biased region" description="Pro residues" evidence="8">
    <location>
        <begin position="165"/>
        <end position="186"/>
    </location>
</feature>
<dbReference type="GO" id="GO:0005886">
    <property type="term" value="C:plasma membrane"/>
    <property type="evidence" value="ECO:0007669"/>
    <property type="project" value="TreeGrafter"/>
</dbReference>
<dbReference type="GO" id="GO:0005737">
    <property type="term" value="C:cytoplasm"/>
    <property type="evidence" value="ECO:0007669"/>
    <property type="project" value="TreeGrafter"/>
</dbReference>
<comment type="domain">
    <text evidence="7">A pair of annexin repeats may form one binding site for calcium and phospholipid.</text>
</comment>
<name>A0A6S7GYN5_PARCT</name>
<organism evidence="9 10">
    <name type="scientific">Paramuricea clavata</name>
    <name type="common">Red gorgonian</name>
    <name type="synonym">Violescent sea-whip</name>
    <dbReference type="NCBI Taxonomy" id="317549"/>
    <lineage>
        <taxon>Eukaryota</taxon>
        <taxon>Metazoa</taxon>
        <taxon>Cnidaria</taxon>
        <taxon>Anthozoa</taxon>
        <taxon>Octocorallia</taxon>
        <taxon>Malacalcyonacea</taxon>
        <taxon>Plexauridae</taxon>
        <taxon>Paramuricea</taxon>
    </lineage>
</organism>
<keyword evidence="10" id="KW-1185">Reference proteome</keyword>
<dbReference type="SMART" id="SM00335">
    <property type="entry name" value="ANX"/>
    <property type="match status" value="2"/>
</dbReference>
<feature type="region of interest" description="Disordered" evidence="8">
    <location>
        <begin position="1"/>
        <end position="213"/>
    </location>
</feature>
<evidence type="ECO:0000256" key="2">
    <source>
        <dbReference type="ARBA" id="ARBA00022737"/>
    </source>
</evidence>
<accession>A0A6S7GYN5</accession>
<dbReference type="PANTHER" id="PTHR10502">
    <property type="entry name" value="ANNEXIN"/>
    <property type="match status" value="1"/>
</dbReference>
<feature type="compositionally biased region" description="Low complexity" evidence="8">
    <location>
        <begin position="113"/>
        <end position="133"/>
    </location>
</feature>
<dbReference type="GO" id="GO:0012506">
    <property type="term" value="C:vesicle membrane"/>
    <property type="evidence" value="ECO:0007669"/>
    <property type="project" value="TreeGrafter"/>
</dbReference>
<dbReference type="Gene3D" id="1.10.220.10">
    <property type="entry name" value="Annexin"/>
    <property type="match status" value="3"/>
</dbReference>
<dbReference type="PROSITE" id="PS00223">
    <property type="entry name" value="ANNEXIN_1"/>
    <property type="match status" value="1"/>
</dbReference>
<proteinExistence type="inferred from homology"/>
<evidence type="ECO:0000313" key="10">
    <source>
        <dbReference type="Proteomes" id="UP001152795"/>
    </source>
</evidence>
<dbReference type="PRINTS" id="PR00196">
    <property type="entry name" value="ANNEXIN"/>
</dbReference>
<dbReference type="GO" id="GO:0005544">
    <property type="term" value="F:calcium-dependent phospholipid binding"/>
    <property type="evidence" value="ECO:0007669"/>
    <property type="project" value="UniProtKB-KW"/>
</dbReference>
<comment type="caution">
    <text evidence="9">The sequence shown here is derived from an EMBL/GenBank/DDBJ whole genome shotgun (WGS) entry which is preliminary data.</text>
</comment>
<dbReference type="GO" id="GO:0005634">
    <property type="term" value="C:nucleus"/>
    <property type="evidence" value="ECO:0007669"/>
    <property type="project" value="TreeGrafter"/>
</dbReference>
<dbReference type="FunFam" id="1.10.220.10:FF:000004">
    <property type="entry name" value="Annexin"/>
    <property type="match status" value="1"/>
</dbReference>
<dbReference type="GO" id="GO:0001786">
    <property type="term" value="F:phosphatidylserine binding"/>
    <property type="evidence" value="ECO:0007669"/>
    <property type="project" value="TreeGrafter"/>
</dbReference>
<evidence type="ECO:0000313" key="9">
    <source>
        <dbReference type="EMBL" id="CAB3995352.1"/>
    </source>
</evidence>
<dbReference type="PROSITE" id="PS51897">
    <property type="entry name" value="ANNEXIN_2"/>
    <property type="match status" value="2"/>
</dbReference>
<sequence>MSGYPGGYPGYPPDPYGGYPPAGPGYPSAAPGYPPAAPGYPSAAPGYPGAAPGYPSATPGFPPSGGYPQPGYPSGGGGYPPAGGYPGGPPGGYGGGPPPVGFGGAPPGGAPYGGAPSYAAYGQQPPQQQYGQAPPQPGYGQPPPQHGYGGAHQGYGGAPQGYGGHPPPHGQHPPQAGHPPSRPPQPGVREAPVQASKAPSAQAGPPTKQLQSMSLQQKYGHGTVKGVSPFDCEADCELLRKAMRGVGTDEQALIDILATRSNEQRVKIRLQFKTMFGKDLINELKSELSGNLEDCLLAMMEPKVLYDAKCLRRAMRGAGTDEETLIDILCSRSNAEIQKIKDEYKTYYKRDLEKDCVSETSGHFKRLLVSMCQGNRDETDTVDMAKATKEANDLFQAGEKKWGTDESRFNVVLASRNFKQLNATFNEYVKVIIILCS</sequence>
<feature type="compositionally biased region" description="Gly residues" evidence="8">
    <location>
        <begin position="147"/>
        <end position="164"/>
    </location>
</feature>
<gene>
    <name evidence="9" type="ORF">PACLA_8A056525</name>
</gene>
<feature type="compositionally biased region" description="Low complexity" evidence="8">
    <location>
        <begin position="39"/>
        <end position="69"/>
    </location>
</feature>
<comment type="function">
    <text evidence="6">Calcium/phospholipid-binding protein which promotes membrane fusion and is involved in exocytosis.</text>
</comment>
<protein>
    <recommendedName>
        <fullName evidence="7">Annexin</fullName>
    </recommendedName>
</protein>
<feature type="compositionally biased region" description="Pro residues" evidence="8">
    <location>
        <begin position="134"/>
        <end position="145"/>
    </location>
</feature>
<keyword evidence="2 7" id="KW-0677">Repeat</keyword>
<dbReference type="GO" id="GO:0005509">
    <property type="term" value="F:calcium ion binding"/>
    <property type="evidence" value="ECO:0007669"/>
    <property type="project" value="InterPro"/>
</dbReference>
<reference evidence="9" key="1">
    <citation type="submission" date="2020-04" db="EMBL/GenBank/DDBJ databases">
        <authorList>
            <person name="Alioto T."/>
            <person name="Alioto T."/>
            <person name="Gomez Garrido J."/>
        </authorList>
    </citation>
    <scope>NUCLEOTIDE SEQUENCE</scope>
    <source>
        <strain evidence="9">A484AB</strain>
    </source>
</reference>
<keyword evidence="4 7" id="KW-0041">Annexin</keyword>
<dbReference type="AlphaFoldDB" id="A0A6S7GYN5"/>
<evidence type="ECO:0000256" key="7">
    <source>
        <dbReference type="RuleBase" id="RU003540"/>
    </source>
</evidence>
<evidence type="ECO:0000256" key="4">
    <source>
        <dbReference type="ARBA" id="ARBA00023216"/>
    </source>
</evidence>
<dbReference type="InterPro" id="IPR018502">
    <property type="entry name" value="Annexin_repeat"/>
</dbReference>
<dbReference type="OrthoDB" id="37886at2759"/>
<dbReference type="InterPro" id="IPR001464">
    <property type="entry name" value="Annexin"/>
</dbReference>
<dbReference type="Pfam" id="PF00191">
    <property type="entry name" value="Annexin"/>
    <property type="match status" value="3"/>
</dbReference>
<dbReference type="PANTHER" id="PTHR10502:SF239">
    <property type="entry name" value="ANNEXIN A7"/>
    <property type="match status" value="1"/>
</dbReference>
<evidence type="ECO:0000256" key="6">
    <source>
        <dbReference type="ARBA" id="ARBA00037210"/>
    </source>
</evidence>
<comment type="similarity">
    <text evidence="1 7">Belongs to the annexin family.</text>
</comment>
<evidence type="ECO:0000256" key="1">
    <source>
        <dbReference type="ARBA" id="ARBA00007831"/>
    </source>
</evidence>
<keyword evidence="5 7" id="KW-0111">Calcium/phospholipid-binding</keyword>
<evidence type="ECO:0000256" key="5">
    <source>
        <dbReference type="ARBA" id="ARBA00023302"/>
    </source>
</evidence>
<dbReference type="InterPro" id="IPR037104">
    <property type="entry name" value="Annexin_sf"/>
</dbReference>
<feature type="compositionally biased region" description="Gly residues" evidence="8">
    <location>
        <begin position="73"/>
        <end position="112"/>
    </location>
</feature>
<dbReference type="Proteomes" id="UP001152795">
    <property type="component" value="Unassembled WGS sequence"/>
</dbReference>
<keyword evidence="3 7" id="KW-0106">Calcium</keyword>
<dbReference type="FunFam" id="1.10.220.10:FF:000003">
    <property type="entry name" value="Annexin"/>
    <property type="match status" value="1"/>
</dbReference>
<dbReference type="EMBL" id="CACRXK020002646">
    <property type="protein sequence ID" value="CAB3995352.1"/>
    <property type="molecule type" value="Genomic_DNA"/>
</dbReference>
<dbReference type="InterPro" id="IPR018252">
    <property type="entry name" value="Annexin_repeat_CS"/>
</dbReference>